<gene>
    <name evidence="2" type="ORF">D5281_08500</name>
</gene>
<protein>
    <submittedName>
        <fullName evidence="2">Uncharacterized protein</fullName>
    </submittedName>
</protein>
<keyword evidence="1" id="KW-0812">Transmembrane</keyword>
<keyword evidence="1" id="KW-0472">Membrane</keyword>
<comment type="caution">
    <text evidence="2">The sequence shown here is derived from an EMBL/GenBank/DDBJ whole genome shotgun (WGS) entry which is preliminary data.</text>
</comment>
<evidence type="ECO:0000256" key="1">
    <source>
        <dbReference type="SAM" id="Phobius"/>
    </source>
</evidence>
<name>A0A9X5BGK6_9FIRM</name>
<dbReference type="Proteomes" id="UP001154420">
    <property type="component" value="Unassembled WGS sequence"/>
</dbReference>
<dbReference type="RefSeq" id="WP_160559721.1">
    <property type="nucleotide sequence ID" value="NZ_QZDT01000010.1"/>
</dbReference>
<evidence type="ECO:0000313" key="3">
    <source>
        <dbReference type="Proteomes" id="UP001154420"/>
    </source>
</evidence>
<keyword evidence="3" id="KW-1185">Reference proteome</keyword>
<feature type="transmembrane region" description="Helical" evidence="1">
    <location>
        <begin position="6"/>
        <end position="29"/>
    </location>
</feature>
<dbReference type="OrthoDB" id="2068169at2"/>
<dbReference type="AlphaFoldDB" id="A0A9X5BGK6"/>
<keyword evidence="1" id="KW-1133">Transmembrane helix</keyword>
<accession>A0A9X5BGK6</accession>
<sequence length="80" mass="8982">MKNTGRFLGTTAVIVMLAAMIIFCISGTVRCLDKKLNRTEELSYRILEREYESELRGLLEEKGYCNSGVTMSSIVQEDGV</sequence>
<dbReference type="EMBL" id="QZDT01000010">
    <property type="protein sequence ID" value="NBJ92632.1"/>
    <property type="molecule type" value="Genomic_DNA"/>
</dbReference>
<evidence type="ECO:0000313" key="2">
    <source>
        <dbReference type="EMBL" id="NBJ92632.1"/>
    </source>
</evidence>
<reference evidence="2" key="1">
    <citation type="submission" date="2018-09" db="EMBL/GenBank/DDBJ databases">
        <title>Murine metabolic-syndrome-specific gut microbial biobank.</title>
        <authorList>
            <person name="Liu C."/>
        </authorList>
    </citation>
    <scope>NUCLEOTIDE SEQUENCE</scope>
    <source>
        <strain evidence="2">D42-62</strain>
    </source>
</reference>
<organism evidence="2 3">
    <name type="scientific">Parablautia muri</name>
    <dbReference type="NCBI Taxonomy" id="2320879"/>
    <lineage>
        <taxon>Bacteria</taxon>
        <taxon>Bacillati</taxon>
        <taxon>Bacillota</taxon>
        <taxon>Clostridia</taxon>
        <taxon>Lachnospirales</taxon>
        <taxon>Lachnospiraceae</taxon>
        <taxon>Parablautia</taxon>
    </lineage>
</organism>
<proteinExistence type="predicted"/>